<protein>
    <recommendedName>
        <fullName evidence="3">Glutamate-rich WD repeat-containing protein 1</fullName>
    </recommendedName>
</protein>
<dbReference type="Gene3D" id="2.130.10.10">
    <property type="entry name" value="YVTN repeat-like/Quinoprotein amine dehydrogenase"/>
    <property type="match status" value="1"/>
</dbReference>
<dbReference type="PROSITE" id="PS00678">
    <property type="entry name" value="WD_REPEATS_1"/>
    <property type="match status" value="2"/>
</dbReference>
<dbReference type="PANTHER" id="PTHR45903:SF1">
    <property type="entry name" value="GLUTAMATE-RICH WD REPEAT-CONTAINING PROTEIN 1"/>
    <property type="match status" value="1"/>
</dbReference>
<evidence type="ECO:0000256" key="4">
    <source>
        <dbReference type="PROSITE-ProRule" id="PRU00221"/>
    </source>
</evidence>
<evidence type="ECO:0000256" key="5">
    <source>
        <dbReference type="SAM" id="MobiDB-lite"/>
    </source>
</evidence>
<name>A0A8C5LGG4_JACJA</name>
<dbReference type="InterPro" id="IPR020472">
    <property type="entry name" value="WD40_PAC1"/>
</dbReference>
<reference evidence="6" key="1">
    <citation type="submission" date="2025-08" db="UniProtKB">
        <authorList>
            <consortium name="Ensembl"/>
        </authorList>
    </citation>
    <scope>IDENTIFICATION</scope>
</reference>
<feature type="repeat" description="WD" evidence="4">
    <location>
        <begin position="302"/>
        <end position="344"/>
    </location>
</feature>
<keyword evidence="1 4" id="KW-0853">WD repeat</keyword>
<keyword evidence="2" id="KW-0677">Repeat</keyword>
<proteinExistence type="predicted"/>
<feature type="region of interest" description="Disordered" evidence="5">
    <location>
        <begin position="1"/>
        <end position="45"/>
    </location>
</feature>
<feature type="repeat" description="WD" evidence="4">
    <location>
        <begin position="212"/>
        <end position="245"/>
    </location>
</feature>
<dbReference type="InterPro" id="IPR051972">
    <property type="entry name" value="Glutamate-rich_WD_repeat"/>
</dbReference>
<dbReference type="InterPro" id="IPR001680">
    <property type="entry name" value="WD40_rpt"/>
</dbReference>
<dbReference type="GO" id="GO:0042254">
    <property type="term" value="P:ribosome biogenesis"/>
    <property type="evidence" value="ECO:0007669"/>
    <property type="project" value="TreeGrafter"/>
</dbReference>
<evidence type="ECO:0000256" key="2">
    <source>
        <dbReference type="ARBA" id="ARBA00022737"/>
    </source>
</evidence>
<dbReference type="PROSITE" id="PS50082">
    <property type="entry name" value="WD_REPEATS_2"/>
    <property type="match status" value="3"/>
</dbReference>
<sequence>MAAHKGRRHTCKSREPMETESCDPDSEGPPQVYLPSRGPPLREGEELVMISAPSRFDTVREHLGDNWTELPLPLYLCVGTQAESAQSKGTDEDDDDEEDEEQKPQLELAMAPHCGGINRVRVSWLGEEPVAGVRSEKGQVEVFTLRRLLQVVDGPHALVVFLWDEQARVKPIFSFAGHMGEGLALDWPPPPPNIHLWTPTDGGSWHVDQRPFVGHTRSVEDLQWSPTEDTVSCSADASIRIWDIRAAPGKACMLTTATAHDGDVKVISWSCQEPFLLSGGDDGALKVWDLRQFKSGSPVTTFKQHVAPVTSVEWHPQAHGVFAASGADNQMTQWDVAVEQDSEAGEAEANLGLAALPQQLFFVHQGEMDLKELHWHPQCPGVLISTALSGFTVFCTISV</sequence>
<organism evidence="6 7">
    <name type="scientific">Jaculus jaculus</name>
    <name type="common">Lesser Egyptian jerboa</name>
    <dbReference type="NCBI Taxonomy" id="51337"/>
    <lineage>
        <taxon>Eukaryota</taxon>
        <taxon>Metazoa</taxon>
        <taxon>Chordata</taxon>
        <taxon>Craniata</taxon>
        <taxon>Vertebrata</taxon>
        <taxon>Euteleostomi</taxon>
        <taxon>Mammalia</taxon>
        <taxon>Eutheria</taxon>
        <taxon>Euarchontoglires</taxon>
        <taxon>Glires</taxon>
        <taxon>Rodentia</taxon>
        <taxon>Myomorpha</taxon>
        <taxon>Dipodoidea</taxon>
        <taxon>Dipodidae</taxon>
        <taxon>Dipodinae</taxon>
        <taxon>Jaculus</taxon>
    </lineage>
</organism>
<evidence type="ECO:0000256" key="3">
    <source>
        <dbReference type="ARBA" id="ARBA00040876"/>
    </source>
</evidence>
<evidence type="ECO:0000313" key="6">
    <source>
        <dbReference type="Ensembl" id="ENSJJAP00000022505.1"/>
    </source>
</evidence>
<keyword evidence="7" id="KW-1185">Reference proteome</keyword>
<dbReference type="Pfam" id="PF00400">
    <property type="entry name" value="WD40"/>
    <property type="match status" value="3"/>
</dbReference>
<accession>A0A8C5LGG4</accession>
<dbReference type="SUPFAM" id="SSF50978">
    <property type="entry name" value="WD40 repeat-like"/>
    <property type="match status" value="1"/>
</dbReference>
<evidence type="ECO:0000256" key="1">
    <source>
        <dbReference type="ARBA" id="ARBA00022574"/>
    </source>
</evidence>
<dbReference type="GeneTree" id="ENSGT00550000075124"/>
<feature type="compositionally biased region" description="Basic residues" evidence="5">
    <location>
        <begin position="1"/>
        <end position="11"/>
    </location>
</feature>
<dbReference type="PRINTS" id="PR00320">
    <property type="entry name" value="GPROTEINBRPT"/>
</dbReference>
<dbReference type="InterPro" id="IPR036322">
    <property type="entry name" value="WD40_repeat_dom_sf"/>
</dbReference>
<feature type="repeat" description="WD" evidence="4">
    <location>
        <begin position="257"/>
        <end position="291"/>
    </location>
</feature>
<dbReference type="Ensembl" id="ENSJJAT00000029071.1">
    <property type="protein sequence ID" value="ENSJJAP00000022505.1"/>
    <property type="gene ID" value="ENSJJAG00000022537.1"/>
</dbReference>
<dbReference type="InterPro" id="IPR015943">
    <property type="entry name" value="WD40/YVTN_repeat-like_dom_sf"/>
</dbReference>
<feature type="region of interest" description="Disordered" evidence="5">
    <location>
        <begin position="83"/>
        <end position="106"/>
    </location>
</feature>
<evidence type="ECO:0000313" key="7">
    <source>
        <dbReference type="Proteomes" id="UP000694385"/>
    </source>
</evidence>
<dbReference type="Proteomes" id="UP000694385">
    <property type="component" value="Unassembled WGS sequence"/>
</dbReference>
<dbReference type="AlphaFoldDB" id="A0A8C5LGG4"/>
<dbReference type="PANTHER" id="PTHR45903">
    <property type="entry name" value="GLUTAMATE-RICH WD REPEAT-CONTAINING PROTEIN 1"/>
    <property type="match status" value="1"/>
</dbReference>
<reference evidence="6" key="2">
    <citation type="submission" date="2025-09" db="UniProtKB">
        <authorList>
            <consortium name="Ensembl"/>
        </authorList>
    </citation>
    <scope>IDENTIFICATION</scope>
</reference>
<dbReference type="InterPro" id="IPR019775">
    <property type="entry name" value="WD40_repeat_CS"/>
</dbReference>
<dbReference type="SMART" id="SM00320">
    <property type="entry name" value="WD40"/>
    <property type="match status" value="3"/>
</dbReference>
<dbReference type="PROSITE" id="PS50294">
    <property type="entry name" value="WD_REPEATS_REGION"/>
    <property type="match status" value="2"/>
</dbReference>
<dbReference type="GO" id="GO:0005730">
    <property type="term" value="C:nucleolus"/>
    <property type="evidence" value="ECO:0007669"/>
    <property type="project" value="TreeGrafter"/>
</dbReference>
<dbReference type="OMA" id="NVFAASW"/>
<feature type="compositionally biased region" description="Acidic residues" evidence="5">
    <location>
        <begin position="91"/>
        <end position="101"/>
    </location>
</feature>